<dbReference type="Proteomes" id="UP000199202">
    <property type="component" value="Unassembled WGS sequence"/>
</dbReference>
<feature type="domain" description="HTH luxR-type" evidence="1">
    <location>
        <begin position="265"/>
        <end position="322"/>
    </location>
</feature>
<dbReference type="Gene3D" id="1.10.10.10">
    <property type="entry name" value="Winged helix-like DNA-binding domain superfamily/Winged helix DNA-binding domain"/>
    <property type="match status" value="1"/>
</dbReference>
<organism evidence="2 3">
    <name type="scientific">Nonomuraea jiangxiensis</name>
    <dbReference type="NCBI Taxonomy" id="633440"/>
    <lineage>
        <taxon>Bacteria</taxon>
        <taxon>Bacillati</taxon>
        <taxon>Actinomycetota</taxon>
        <taxon>Actinomycetes</taxon>
        <taxon>Streptosporangiales</taxon>
        <taxon>Streptosporangiaceae</taxon>
        <taxon>Nonomuraea</taxon>
    </lineage>
</organism>
<dbReference type="AlphaFoldDB" id="A0A1G8IF75"/>
<evidence type="ECO:0000313" key="3">
    <source>
        <dbReference type="Proteomes" id="UP000199202"/>
    </source>
</evidence>
<dbReference type="InterPro" id="IPR016032">
    <property type="entry name" value="Sig_transdc_resp-reg_C-effctor"/>
</dbReference>
<dbReference type="InterPro" id="IPR000792">
    <property type="entry name" value="Tscrpt_reg_LuxR_C"/>
</dbReference>
<dbReference type="PANTHER" id="PTHR34293">
    <property type="entry name" value="HTH-TYPE TRANSCRIPTIONAL REGULATOR TRMBL2"/>
    <property type="match status" value="1"/>
</dbReference>
<proteinExistence type="predicted"/>
<dbReference type="SUPFAM" id="SSF46894">
    <property type="entry name" value="C-terminal effector domain of the bipartite response regulators"/>
    <property type="match status" value="1"/>
</dbReference>
<accession>A0A1G8IF75</accession>
<dbReference type="InterPro" id="IPR051797">
    <property type="entry name" value="TrmB-like"/>
</dbReference>
<gene>
    <name evidence="2" type="ORF">SAMN05421869_104474</name>
</gene>
<dbReference type="SMART" id="SM00421">
    <property type="entry name" value="HTH_LUXR"/>
    <property type="match status" value="1"/>
</dbReference>
<dbReference type="PANTHER" id="PTHR34293:SF1">
    <property type="entry name" value="HTH-TYPE TRANSCRIPTIONAL REGULATOR TRMBL2"/>
    <property type="match status" value="1"/>
</dbReference>
<name>A0A1G8IF75_9ACTN</name>
<protein>
    <recommendedName>
        <fullName evidence="1">HTH luxR-type domain-containing protein</fullName>
    </recommendedName>
</protein>
<reference evidence="2 3" key="1">
    <citation type="submission" date="2016-10" db="EMBL/GenBank/DDBJ databases">
        <authorList>
            <person name="de Groot N.N."/>
        </authorList>
    </citation>
    <scope>NUCLEOTIDE SEQUENCE [LARGE SCALE GENOMIC DNA]</scope>
    <source>
        <strain evidence="2 3">CGMCC 4.6533</strain>
    </source>
</reference>
<evidence type="ECO:0000313" key="2">
    <source>
        <dbReference type="EMBL" id="SDI17565.1"/>
    </source>
</evidence>
<dbReference type="RefSeq" id="WP_090930926.1">
    <property type="nucleotide sequence ID" value="NZ_FNDJ01000004.1"/>
</dbReference>
<dbReference type="InterPro" id="IPR036388">
    <property type="entry name" value="WH-like_DNA-bd_sf"/>
</dbReference>
<dbReference type="GO" id="GO:0006355">
    <property type="term" value="P:regulation of DNA-templated transcription"/>
    <property type="evidence" value="ECO:0007669"/>
    <property type="project" value="InterPro"/>
</dbReference>
<keyword evidence="3" id="KW-1185">Reference proteome</keyword>
<evidence type="ECO:0000259" key="1">
    <source>
        <dbReference type="SMART" id="SM00421"/>
    </source>
</evidence>
<dbReference type="GO" id="GO:0003677">
    <property type="term" value="F:DNA binding"/>
    <property type="evidence" value="ECO:0007669"/>
    <property type="project" value="InterPro"/>
</dbReference>
<dbReference type="EMBL" id="FNDJ01000004">
    <property type="protein sequence ID" value="SDI17565.1"/>
    <property type="molecule type" value="Genomic_DNA"/>
</dbReference>
<dbReference type="OrthoDB" id="4266042at2"/>
<sequence length="328" mass="36717">MDIAVIGVSAEAVEIYRYFLRHPGDSVGSARQRLADADPERVQAIVEELGRLGLLDIKDRHRVVATEPRVGVERLIEKRLDELNMEIRRVLETRDVIATLEEDLRGGESSSGVLAIERVEGLDEVRRRIDDLGFFCYEQTLALHPGGPLSPGAIETGRVVATRNLRRGLSVREVYHPTALGNPLMDSYLRDLASLGAQIRITEAQMDRMVIFDSVAVVAIHPKESHRGALLVREPGLVSQLITYFDGVWQDAVDLRNFTEPSADAPQLSELERRVLSVMATADKDEVAAREIDVSVRTYRRYVADLMARLGAVNRFQAALRAKEENWI</sequence>
<dbReference type="STRING" id="633440.SAMN05421869_104474"/>